<feature type="transmembrane region" description="Helical" evidence="1">
    <location>
        <begin position="73"/>
        <end position="98"/>
    </location>
</feature>
<reference evidence="2 3" key="2">
    <citation type="submission" date="2018-11" db="EMBL/GenBank/DDBJ databases">
        <authorList>
            <consortium name="Pathogen Informatics"/>
        </authorList>
    </citation>
    <scope>NUCLEOTIDE SEQUENCE [LARGE SCALE GENOMIC DNA]</scope>
</reference>
<dbReference type="EMBL" id="UZAE01000792">
    <property type="protein sequence ID" value="VDN97707.1"/>
    <property type="molecule type" value="Genomic_DNA"/>
</dbReference>
<feature type="transmembrane region" description="Helical" evidence="1">
    <location>
        <begin position="21"/>
        <end position="43"/>
    </location>
</feature>
<name>A0A0R3T471_RODNA</name>
<proteinExistence type="predicted"/>
<dbReference type="AlphaFoldDB" id="A0A0R3T471"/>
<evidence type="ECO:0000313" key="4">
    <source>
        <dbReference type="WBParaSite" id="HNAJ_0000184901-mRNA-1"/>
    </source>
</evidence>
<accession>A0A0R3T471</accession>
<keyword evidence="1" id="KW-0472">Membrane</keyword>
<evidence type="ECO:0000256" key="1">
    <source>
        <dbReference type="SAM" id="Phobius"/>
    </source>
</evidence>
<keyword evidence="1" id="KW-1133">Transmembrane helix</keyword>
<evidence type="ECO:0000313" key="3">
    <source>
        <dbReference type="Proteomes" id="UP000278807"/>
    </source>
</evidence>
<dbReference type="WBParaSite" id="HNAJ_0000184901-mRNA-1">
    <property type="protein sequence ID" value="HNAJ_0000184901-mRNA-1"/>
    <property type="gene ID" value="HNAJ_0000184901"/>
</dbReference>
<protein>
    <submittedName>
        <fullName evidence="4">Lipoprotein</fullName>
    </submittedName>
</protein>
<organism evidence="4">
    <name type="scientific">Rodentolepis nana</name>
    <name type="common">Dwarf tapeworm</name>
    <name type="synonym">Hymenolepis nana</name>
    <dbReference type="NCBI Taxonomy" id="102285"/>
    <lineage>
        <taxon>Eukaryota</taxon>
        <taxon>Metazoa</taxon>
        <taxon>Spiralia</taxon>
        <taxon>Lophotrochozoa</taxon>
        <taxon>Platyhelminthes</taxon>
        <taxon>Cestoda</taxon>
        <taxon>Eucestoda</taxon>
        <taxon>Cyclophyllidea</taxon>
        <taxon>Hymenolepididae</taxon>
        <taxon>Rodentolepis</taxon>
    </lineage>
</organism>
<gene>
    <name evidence="2" type="ORF">HNAJ_LOCUS1848</name>
</gene>
<evidence type="ECO:0000313" key="2">
    <source>
        <dbReference type="EMBL" id="VDN97707.1"/>
    </source>
</evidence>
<reference evidence="4" key="1">
    <citation type="submission" date="2017-02" db="UniProtKB">
        <authorList>
            <consortium name="WormBaseParasite"/>
        </authorList>
    </citation>
    <scope>IDENTIFICATION</scope>
</reference>
<keyword evidence="1" id="KW-0812">Transmembrane</keyword>
<sequence>MGEFGKSVGAYIQAYRKVLKITAIVVLVISLILLIAGAVLVVLNRSYFDVSLDLSIDKDEAYFEKEQATGKKIFAGFALLATGFLLLLVAASMGCTILECGIFGKLIEDGNK</sequence>
<keyword evidence="3" id="KW-1185">Reference proteome</keyword>
<dbReference type="Proteomes" id="UP000278807">
    <property type="component" value="Unassembled WGS sequence"/>
</dbReference>